<gene>
    <name evidence="4" type="primary">LOC105114684</name>
</gene>
<reference evidence="4" key="1">
    <citation type="submission" date="2025-08" db="UniProtKB">
        <authorList>
            <consortium name="RefSeq"/>
        </authorList>
    </citation>
    <scope>IDENTIFICATION</scope>
</reference>
<dbReference type="SUPFAM" id="SSF53474">
    <property type="entry name" value="alpha/beta-Hydrolases"/>
    <property type="match status" value="1"/>
</dbReference>
<evidence type="ECO:0000259" key="2">
    <source>
        <dbReference type="Pfam" id="PF00561"/>
    </source>
</evidence>
<dbReference type="GO" id="GO:0004301">
    <property type="term" value="F:epoxide hydrolase activity"/>
    <property type="evidence" value="ECO:0007669"/>
    <property type="project" value="TreeGrafter"/>
</dbReference>
<sequence length="314" mass="34830">MAILQPQIPLSLYPHHFHLPLHSPTAAPFLCTPFKTPRKPLNLTCSSKGQDQDYLIDAPVSAGDGFSFSGGKYSDGPSPSDEWFKQGKIVKAHPVSGSGDKAKDPIFGLKMGAASQASNDLFRWFCVESGNADNPTVILIHGFPSQAYSYRKVLPTLSKNYHAIAFDWLGFGFSDKPQPRYGFDYTMDEFVASLESLINEIATEKVSLVVQGYFSPIAVKYASNLQGKLNDLILLNPPAYVEETRKTLLDENWKVKTTVCWGQRDRWLSYDGVEDFLKNSKHKLIELPMAGHHVQEDCGEELGGIISGILGRRS</sequence>
<accession>A0AAJ6X8T2</accession>
<dbReference type="Pfam" id="PF00561">
    <property type="entry name" value="Abhydrolase_1"/>
    <property type="match status" value="1"/>
</dbReference>
<dbReference type="InterPro" id="IPR051340">
    <property type="entry name" value="Haloalkane_dehalogenase"/>
</dbReference>
<name>A0AAJ6X8T2_POPEU</name>
<organism evidence="3 4">
    <name type="scientific">Populus euphratica</name>
    <name type="common">Euphrates poplar</name>
    <dbReference type="NCBI Taxonomy" id="75702"/>
    <lineage>
        <taxon>Eukaryota</taxon>
        <taxon>Viridiplantae</taxon>
        <taxon>Streptophyta</taxon>
        <taxon>Embryophyta</taxon>
        <taxon>Tracheophyta</taxon>
        <taxon>Spermatophyta</taxon>
        <taxon>Magnoliopsida</taxon>
        <taxon>eudicotyledons</taxon>
        <taxon>Gunneridae</taxon>
        <taxon>Pentapetalae</taxon>
        <taxon>rosids</taxon>
        <taxon>fabids</taxon>
        <taxon>Malpighiales</taxon>
        <taxon>Salicaceae</taxon>
        <taxon>Saliceae</taxon>
        <taxon>Populus</taxon>
    </lineage>
</organism>
<dbReference type="AlphaFoldDB" id="A0AAJ6X8T2"/>
<dbReference type="PANTHER" id="PTHR42977">
    <property type="entry name" value="HYDROLASE-RELATED"/>
    <property type="match status" value="1"/>
</dbReference>
<dbReference type="GeneID" id="105114684"/>
<evidence type="ECO:0000313" key="3">
    <source>
        <dbReference type="Proteomes" id="UP000694918"/>
    </source>
</evidence>
<evidence type="ECO:0000313" key="4">
    <source>
        <dbReference type="RefSeq" id="XP_011009616.1"/>
    </source>
</evidence>
<proteinExistence type="predicted"/>
<evidence type="ECO:0000256" key="1">
    <source>
        <dbReference type="ARBA" id="ARBA00022801"/>
    </source>
</evidence>
<feature type="domain" description="AB hydrolase-1" evidence="2">
    <location>
        <begin position="135"/>
        <end position="247"/>
    </location>
</feature>
<keyword evidence="1" id="KW-0378">Hydrolase</keyword>
<keyword evidence="3" id="KW-1185">Reference proteome</keyword>
<dbReference type="InterPro" id="IPR029058">
    <property type="entry name" value="AB_hydrolase_fold"/>
</dbReference>
<protein>
    <submittedName>
        <fullName evidence="4">Uncharacterized protein LOC105114684 isoform X3</fullName>
    </submittedName>
</protein>
<dbReference type="InterPro" id="IPR000073">
    <property type="entry name" value="AB_hydrolase_1"/>
</dbReference>
<dbReference type="Proteomes" id="UP000694918">
    <property type="component" value="Unplaced"/>
</dbReference>
<dbReference type="Gene3D" id="3.40.50.1820">
    <property type="entry name" value="alpha/beta hydrolase"/>
    <property type="match status" value="2"/>
</dbReference>
<dbReference type="RefSeq" id="XP_011009616.1">
    <property type="nucleotide sequence ID" value="XM_011011314.1"/>
</dbReference>
<dbReference type="PANTHER" id="PTHR42977:SF3">
    <property type="entry name" value="AB HYDROLASE-1 DOMAIN-CONTAINING PROTEIN"/>
    <property type="match status" value="1"/>
</dbReference>